<dbReference type="EMBL" id="UFQT01000197">
    <property type="protein sequence ID" value="SSX21558.1"/>
    <property type="molecule type" value="Genomic_DNA"/>
</dbReference>
<dbReference type="SUPFAM" id="SSF51316">
    <property type="entry name" value="Mss4-like"/>
    <property type="match status" value="1"/>
</dbReference>
<keyword evidence="3 6" id="KW-0862">Zinc</keyword>
<evidence type="ECO:0000256" key="7">
    <source>
        <dbReference type="SAM" id="MobiDB-lite"/>
    </source>
</evidence>
<dbReference type="EC" id="1.8.4.12" evidence="6"/>
<dbReference type="AlphaFoldDB" id="A0A336KBU2"/>
<evidence type="ECO:0000256" key="1">
    <source>
        <dbReference type="ARBA" id="ARBA00007174"/>
    </source>
</evidence>
<dbReference type="OMA" id="AKTDAQW"/>
<gene>
    <name evidence="9" type="primary">CSON004785</name>
</gene>
<dbReference type="NCBIfam" id="TIGR00357">
    <property type="entry name" value="peptide-methionine (R)-S-oxide reductase MsrB"/>
    <property type="match status" value="1"/>
</dbReference>
<feature type="region of interest" description="Disordered" evidence="7">
    <location>
        <begin position="45"/>
        <end position="65"/>
    </location>
</feature>
<dbReference type="FunFam" id="2.170.150.20:FF:000001">
    <property type="entry name" value="Peptide methionine sulfoxide reductase MsrB"/>
    <property type="match status" value="1"/>
</dbReference>
<dbReference type="Gene3D" id="2.170.150.20">
    <property type="entry name" value="Peptide methionine sulfoxide reductase"/>
    <property type="match status" value="1"/>
</dbReference>
<proteinExistence type="inferred from homology"/>
<feature type="compositionally biased region" description="Basic and acidic residues" evidence="7">
    <location>
        <begin position="51"/>
        <end position="65"/>
    </location>
</feature>
<evidence type="ECO:0000313" key="10">
    <source>
        <dbReference type="EMBL" id="SSX21558.1"/>
    </source>
</evidence>
<dbReference type="VEuPathDB" id="VectorBase:CSON004785"/>
<reference evidence="10" key="2">
    <citation type="submission" date="2018-07" db="EMBL/GenBank/DDBJ databases">
        <authorList>
            <person name="Quirk P.G."/>
            <person name="Krulwich T.A."/>
        </authorList>
    </citation>
    <scope>NUCLEOTIDE SEQUENCE</scope>
</reference>
<dbReference type="PANTHER" id="PTHR10173:SF52">
    <property type="entry name" value="METHIONINE-R-SULFOXIDE REDUCTASE B1"/>
    <property type="match status" value="1"/>
</dbReference>
<dbReference type="GO" id="GO:0033743">
    <property type="term" value="F:peptide-methionine (R)-S-oxide reductase activity"/>
    <property type="evidence" value="ECO:0007669"/>
    <property type="project" value="UniProtKB-EC"/>
</dbReference>
<reference evidence="9" key="1">
    <citation type="submission" date="2018-04" db="EMBL/GenBank/DDBJ databases">
        <authorList>
            <person name="Go L.Y."/>
            <person name="Mitchell J.A."/>
        </authorList>
    </citation>
    <scope>NUCLEOTIDE SEQUENCE</scope>
    <source>
        <tissue evidence="9">Whole organism</tissue>
    </source>
</reference>
<comment type="cofactor">
    <cofactor evidence="6">
        <name>Zn(2+)</name>
        <dbReference type="ChEBI" id="CHEBI:29105"/>
    </cofactor>
    <text evidence="6">Binds 1 zinc ion per subunit.</text>
</comment>
<dbReference type="GO" id="GO:0005737">
    <property type="term" value="C:cytoplasm"/>
    <property type="evidence" value="ECO:0007669"/>
    <property type="project" value="TreeGrafter"/>
</dbReference>
<dbReference type="GO" id="GO:0046872">
    <property type="term" value="F:metal ion binding"/>
    <property type="evidence" value="ECO:0007669"/>
    <property type="project" value="UniProtKB-KW"/>
</dbReference>
<evidence type="ECO:0000256" key="3">
    <source>
        <dbReference type="ARBA" id="ARBA00022833"/>
    </source>
</evidence>
<dbReference type="InterPro" id="IPR002579">
    <property type="entry name" value="Met_Sox_Rdtase_MsrB_dom"/>
</dbReference>
<dbReference type="InterPro" id="IPR011057">
    <property type="entry name" value="Mss4-like_sf"/>
</dbReference>
<dbReference type="GO" id="GO:0030091">
    <property type="term" value="P:protein repair"/>
    <property type="evidence" value="ECO:0007669"/>
    <property type="project" value="InterPro"/>
</dbReference>
<evidence type="ECO:0000259" key="8">
    <source>
        <dbReference type="PROSITE" id="PS51790"/>
    </source>
</evidence>
<dbReference type="Pfam" id="PF01641">
    <property type="entry name" value="SelR"/>
    <property type="match status" value="1"/>
</dbReference>
<dbReference type="PROSITE" id="PS51790">
    <property type="entry name" value="MSRB"/>
    <property type="match status" value="1"/>
</dbReference>
<keyword evidence="4 6" id="KW-0560">Oxidoreductase</keyword>
<organism evidence="9">
    <name type="scientific">Culicoides sonorensis</name>
    <name type="common">Biting midge</name>
    <dbReference type="NCBI Taxonomy" id="179676"/>
    <lineage>
        <taxon>Eukaryota</taxon>
        <taxon>Metazoa</taxon>
        <taxon>Ecdysozoa</taxon>
        <taxon>Arthropoda</taxon>
        <taxon>Hexapoda</taxon>
        <taxon>Insecta</taxon>
        <taxon>Pterygota</taxon>
        <taxon>Neoptera</taxon>
        <taxon>Endopterygota</taxon>
        <taxon>Diptera</taxon>
        <taxon>Nematocera</taxon>
        <taxon>Chironomoidea</taxon>
        <taxon>Ceratopogonidae</taxon>
        <taxon>Ceratopogoninae</taxon>
        <taxon>Culicoides</taxon>
        <taxon>Monoculicoides</taxon>
    </lineage>
</organism>
<comment type="catalytic activity">
    <reaction evidence="5 6">
        <text>L-methionyl-[protein] + [thioredoxin]-disulfide + H2O = L-methionyl-(R)-S-oxide-[protein] + [thioredoxin]-dithiol</text>
        <dbReference type="Rhea" id="RHEA:24164"/>
        <dbReference type="Rhea" id="RHEA-COMP:10698"/>
        <dbReference type="Rhea" id="RHEA-COMP:10700"/>
        <dbReference type="Rhea" id="RHEA-COMP:12313"/>
        <dbReference type="Rhea" id="RHEA-COMP:12314"/>
        <dbReference type="ChEBI" id="CHEBI:15377"/>
        <dbReference type="ChEBI" id="CHEBI:16044"/>
        <dbReference type="ChEBI" id="CHEBI:29950"/>
        <dbReference type="ChEBI" id="CHEBI:45764"/>
        <dbReference type="ChEBI" id="CHEBI:50058"/>
        <dbReference type="EC" id="1.8.4.12"/>
    </reaction>
</comment>
<feature type="domain" description="MsrB" evidence="8">
    <location>
        <begin position="67"/>
        <end position="201"/>
    </location>
</feature>
<dbReference type="GO" id="GO:0006979">
    <property type="term" value="P:response to oxidative stress"/>
    <property type="evidence" value="ECO:0007669"/>
    <property type="project" value="InterPro"/>
</dbReference>
<evidence type="ECO:0000256" key="4">
    <source>
        <dbReference type="ARBA" id="ARBA00023002"/>
    </source>
</evidence>
<evidence type="ECO:0000256" key="2">
    <source>
        <dbReference type="ARBA" id="ARBA00022723"/>
    </source>
</evidence>
<protein>
    <recommendedName>
        <fullName evidence="6">Peptide-methionine (R)-S-oxide reductase</fullName>
        <ecNumber evidence="6">1.8.4.12</ecNumber>
    </recommendedName>
</protein>
<comment type="function">
    <text evidence="6">Methionine-sulfoxide reductase that specifically reduces methionine (R)-sulfoxide back to methionine. While in many cases methionine oxidation is the result of random oxidation following oxidative stress, methionine oxidation is also a post-translational modification that takes place on specific residues.</text>
</comment>
<evidence type="ECO:0000256" key="6">
    <source>
        <dbReference type="RuleBase" id="RU365044"/>
    </source>
</evidence>
<sequence>MQGMFKIIRPSIRVIQICKVQSHFSRKLLFTPKVNQVFHQQQSFEFSDNNNNKDKSLKTPEKMSYSKEELKKRLTPLQYNVTQEAGTERPFTGKFDKHYESGMYQCIVCNQDLFSSNTKFDAGCGWPAFNDVLEKGKVKLLPDNSIAGGNLLLIITGKGRPRTEVRCSNCNAHLGHVFEDGPPPTRKRYCINSASLEFVPAS</sequence>
<dbReference type="PANTHER" id="PTHR10173">
    <property type="entry name" value="METHIONINE SULFOXIDE REDUCTASE"/>
    <property type="match status" value="1"/>
</dbReference>
<dbReference type="InterPro" id="IPR028427">
    <property type="entry name" value="Met_Sox_Rdtase_MsrB"/>
</dbReference>
<comment type="similarity">
    <text evidence="1 6">Belongs to the MsrB Met sulfoxide reductase family.</text>
</comment>
<accession>A0A336KBU2</accession>
<keyword evidence="2 6" id="KW-0479">Metal-binding</keyword>
<dbReference type="EMBL" id="UFQS01000197">
    <property type="protein sequence ID" value="SSX01178.1"/>
    <property type="molecule type" value="Genomic_DNA"/>
</dbReference>
<evidence type="ECO:0000313" key="9">
    <source>
        <dbReference type="EMBL" id="SSX01178.1"/>
    </source>
</evidence>
<name>A0A336KBU2_CULSO</name>
<evidence type="ECO:0000256" key="5">
    <source>
        <dbReference type="ARBA" id="ARBA00048488"/>
    </source>
</evidence>